<protein>
    <submittedName>
        <fullName evidence="1">Uncharacterized protein</fullName>
    </submittedName>
</protein>
<evidence type="ECO:0000313" key="1">
    <source>
        <dbReference type="EMBL" id="GMT32511.1"/>
    </source>
</evidence>
<evidence type="ECO:0000313" key="2">
    <source>
        <dbReference type="Proteomes" id="UP001432322"/>
    </source>
</evidence>
<gene>
    <name evidence="1" type="ORF">PFISCL1PPCAC_23808</name>
</gene>
<reference evidence="1" key="1">
    <citation type="submission" date="2023-10" db="EMBL/GenBank/DDBJ databases">
        <title>Genome assembly of Pristionchus species.</title>
        <authorList>
            <person name="Yoshida K."/>
            <person name="Sommer R.J."/>
        </authorList>
    </citation>
    <scope>NUCLEOTIDE SEQUENCE</scope>
    <source>
        <strain evidence="1">RS5133</strain>
    </source>
</reference>
<feature type="non-terminal residue" evidence="1">
    <location>
        <position position="1"/>
    </location>
</feature>
<dbReference type="AlphaFoldDB" id="A0AAV5WNG8"/>
<dbReference type="Proteomes" id="UP001432322">
    <property type="component" value="Unassembled WGS sequence"/>
</dbReference>
<accession>A0AAV5WNG8</accession>
<name>A0AAV5WNG8_9BILA</name>
<dbReference type="EMBL" id="BTSY01000006">
    <property type="protein sequence ID" value="GMT32511.1"/>
    <property type="molecule type" value="Genomic_DNA"/>
</dbReference>
<organism evidence="1 2">
    <name type="scientific">Pristionchus fissidentatus</name>
    <dbReference type="NCBI Taxonomy" id="1538716"/>
    <lineage>
        <taxon>Eukaryota</taxon>
        <taxon>Metazoa</taxon>
        <taxon>Ecdysozoa</taxon>
        <taxon>Nematoda</taxon>
        <taxon>Chromadorea</taxon>
        <taxon>Rhabditida</taxon>
        <taxon>Rhabditina</taxon>
        <taxon>Diplogasteromorpha</taxon>
        <taxon>Diplogasteroidea</taxon>
        <taxon>Neodiplogasteridae</taxon>
        <taxon>Pristionchus</taxon>
    </lineage>
</organism>
<comment type="caution">
    <text evidence="1">The sequence shown here is derived from an EMBL/GenBank/DDBJ whole genome shotgun (WGS) entry which is preliminary data.</text>
</comment>
<proteinExistence type="predicted"/>
<sequence>LQLLQNQILQHVALYRYSIYDNFSDDLSPEKFAETRAEVRSDDFNPRIRVKRELFNHLRQMILAITCITIATSALYRQTNRWIDARNRKKKKSLKKSVARPSREFVAGLVEEDRVEEYLRSEHLLFNWNRPQQLLTPLACFHKGFNVEPVQINIFEDKPLRCNQSKEFIVLTA</sequence>
<keyword evidence="2" id="KW-1185">Reference proteome</keyword>